<dbReference type="InterPro" id="IPR052362">
    <property type="entry name" value="HTH-GbsR_regulator"/>
</dbReference>
<gene>
    <name evidence="5" type="ORF">JQS43_02210</name>
</gene>
<keyword evidence="3" id="KW-0804">Transcription</keyword>
<dbReference type="RefSeq" id="WP_239677383.1">
    <property type="nucleotide sequence ID" value="NZ_CP070499.1"/>
</dbReference>
<dbReference type="Gene3D" id="1.10.287.160">
    <property type="entry name" value="HR1 repeat"/>
    <property type="match status" value="1"/>
</dbReference>
<dbReference type="EMBL" id="CP070499">
    <property type="protein sequence ID" value="QSB15205.1"/>
    <property type="molecule type" value="Genomic_DNA"/>
</dbReference>
<dbReference type="InterPro" id="IPR036390">
    <property type="entry name" value="WH_DNA-bd_sf"/>
</dbReference>
<evidence type="ECO:0000313" key="5">
    <source>
        <dbReference type="EMBL" id="QSB15205.1"/>
    </source>
</evidence>
<dbReference type="AlphaFoldDB" id="A0A895YGK7"/>
<dbReference type="PANTHER" id="PTHR38465:SF2">
    <property type="entry name" value="HTH-TYPE TRANSCRIPTIONAL REGULATOR MMPR5"/>
    <property type="match status" value="1"/>
</dbReference>
<dbReference type="Proteomes" id="UP000662857">
    <property type="component" value="Chromosome"/>
</dbReference>
<keyword evidence="6" id="KW-1185">Reference proteome</keyword>
<name>A0A895YGK7_9ACTN</name>
<dbReference type="KEGG" id="nhy:JQS43_02210"/>
<evidence type="ECO:0000313" key="6">
    <source>
        <dbReference type="Proteomes" id="UP000662857"/>
    </source>
</evidence>
<dbReference type="InterPro" id="IPR036388">
    <property type="entry name" value="WH-like_DNA-bd_sf"/>
</dbReference>
<organism evidence="5 6">
    <name type="scientific">Natronosporangium hydrolyticum</name>
    <dbReference type="NCBI Taxonomy" id="2811111"/>
    <lineage>
        <taxon>Bacteria</taxon>
        <taxon>Bacillati</taxon>
        <taxon>Actinomycetota</taxon>
        <taxon>Actinomycetes</taxon>
        <taxon>Micromonosporales</taxon>
        <taxon>Micromonosporaceae</taxon>
        <taxon>Natronosporangium</taxon>
    </lineage>
</organism>
<reference evidence="5" key="1">
    <citation type="submission" date="2021-02" db="EMBL/GenBank/DDBJ databases">
        <title>Natrosporangium hydrolyticum gen. nov., sp. nov, a haloalkaliphilic actinobacterium from a soda solonchak soil.</title>
        <authorList>
            <person name="Sorokin D.Y."/>
            <person name="Khijniak T.V."/>
            <person name="Zakharycheva A.P."/>
            <person name="Boueva O.V."/>
            <person name="Ariskina E.V."/>
            <person name="Hahnke R.L."/>
            <person name="Bunk B."/>
            <person name="Sproer C."/>
            <person name="Schumann P."/>
            <person name="Evtushenko L.I."/>
            <person name="Kublanov I.V."/>
        </authorList>
    </citation>
    <scope>NUCLEOTIDE SEQUENCE</scope>
    <source>
        <strain evidence="5">DSM 106523</strain>
    </source>
</reference>
<evidence type="ECO:0000256" key="1">
    <source>
        <dbReference type="ARBA" id="ARBA00023015"/>
    </source>
</evidence>
<evidence type="ECO:0000256" key="4">
    <source>
        <dbReference type="SAM" id="MobiDB-lite"/>
    </source>
</evidence>
<protein>
    <submittedName>
        <fullName evidence="5">MarR family transcriptional regulator</fullName>
    </submittedName>
</protein>
<dbReference type="Gene3D" id="1.10.10.10">
    <property type="entry name" value="Winged helix-like DNA-binding domain superfamily/Winged helix DNA-binding domain"/>
    <property type="match status" value="1"/>
</dbReference>
<proteinExistence type="predicted"/>
<sequence length="182" mass="20452">MPTSSDLSTEGRPGATGPAGDPDRHRTELLRYVERFALALTDVGLPRMPARVFAYVLCDDAERYTAAELATALQVSPAAISGAVRRLTQMRLLGKEREPGSRVDTYRVYDDDLWGMITTQRAQMVTPFEHLADEGVALLGPETPGGRRLRETSEYFRFFRERLAQYTVEWRARKAELFGPGQ</sequence>
<keyword evidence="2" id="KW-0238">DNA-binding</keyword>
<dbReference type="SUPFAM" id="SSF46785">
    <property type="entry name" value="Winged helix' DNA-binding domain"/>
    <property type="match status" value="1"/>
</dbReference>
<feature type="region of interest" description="Disordered" evidence="4">
    <location>
        <begin position="1"/>
        <end position="24"/>
    </location>
</feature>
<dbReference type="PANTHER" id="PTHR38465">
    <property type="entry name" value="HTH-TYPE TRANSCRIPTIONAL REGULATOR MJ1563-RELATED"/>
    <property type="match status" value="1"/>
</dbReference>
<accession>A0A895YGK7</accession>
<dbReference type="GO" id="GO:0003677">
    <property type="term" value="F:DNA binding"/>
    <property type="evidence" value="ECO:0007669"/>
    <property type="project" value="UniProtKB-KW"/>
</dbReference>
<evidence type="ECO:0000256" key="3">
    <source>
        <dbReference type="ARBA" id="ARBA00023163"/>
    </source>
</evidence>
<evidence type="ECO:0000256" key="2">
    <source>
        <dbReference type="ARBA" id="ARBA00023125"/>
    </source>
</evidence>
<keyword evidence="1" id="KW-0805">Transcription regulation</keyword>